<name>A0A7X4GKI9_9SPHN</name>
<dbReference type="Proteomes" id="UP000465810">
    <property type="component" value="Unassembled WGS sequence"/>
</dbReference>
<feature type="domain" description="Cytochrome b561 bacterial/Ni-hydrogenase" evidence="7">
    <location>
        <begin position="24"/>
        <end position="274"/>
    </location>
</feature>
<dbReference type="InterPro" id="IPR016174">
    <property type="entry name" value="Di-haem_cyt_TM"/>
</dbReference>
<feature type="transmembrane region" description="Helical" evidence="6">
    <location>
        <begin position="240"/>
        <end position="262"/>
    </location>
</feature>
<gene>
    <name evidence="8" type="ORF">GR702_19510</name>
</gene>
<feature type="transmembrane region" description="Helical" evidence="6">
    <location>
        <begin position="198"/>
        <end position="220"/>
    </location>
</feature>
<evidence type="ECO:0000256" key="4">
    <source>
        <dbReference type="ARBA" id="ARBA00022989"/>
    </source>
</evidence>
<dbReference type="Pfam" id="PF01292">
    <property type="entry name" value="Ni_hydr_CYTB"/>
    <property type="match status" value="1"/>
</dbReference>
<proteinExistence type="predicted"/>
<evidence type="ECO:0000256" key="1">
    <source>
        <dbReference type="ARBA" id="ARBA00004651"/>
    </source>
</evidence>
<dbReference type="PANTHER" id="PTHR30485:SF1">
    <property type="entry name" value="CYTOCHROME YDHU-RELATED"/>
    <property type="match status" value="1"/>
</dbReference>
<protein>
    <submittedName>
        <fullName evidence="8">DUF4405 domain-containing protein</fullName>
    </submittedName>
</protein>
<evidence type="ECO:0000256" key="2">
    <source>
        <dbReference type="ARBA" id="ARBA00022475"/>
    </source>
</evidence>
<dbReference type="GO" id="GO:0020037">
    <property type="term" value="F:heme binding"/>
    <property type="evidence" value="ECO:0007669"/>
    <property type="project" value="TreeGrafter"/>
</dbReference>
<feature type="transmembrane region" description="Helical" evidence="6">
    <location>
        <begin position="128"/>
        <end position="146"/>
    </location>
</feature>
<evidence type="ECO:0000259" key="7">
    <source>
        <dbReference type="Pfam" id="PF01292"/>
    </source>
</evidence>
<comment type="caution">
    <text evidence="8">The sequence shown here is derived from an EMBL/GenBank/DDBJ whole genome shotgun (WGS) entry which is preliminary data.</text>
</comment>
<evidence type="ECO:0000256" key="5">
    <source>
        <dbReference type="ARBA" id="ARBA00023136"/>
    </source>
</evidence>
<evidence type="ECO:0000313" key="8">
    <source>
        <dbReference type="EMBL" id="MYL99950.1"/>
    </source>
</evidence>
<keyword evidence="5 6" id="KW-0472">Membrane</keyword>
<dbReference type="SUPFAM" id="SSF81342">
    <property type="entry name" value="Transmembrane di-heme cytochromes"/>
    <property type="match status" value="1"/>
</dbReference>
<dbReference type="GO" id="GO:0005886">
    <property type="term" value="C:plasma membrane"/>
    <property type="evidence" value="ECO:0007669"/>
    <property type="project" value="UniProtKB-SubCell"/>
</dbReference>
<dbReference type="AlphaFoldDB" id="A0A7X4GKI9"/>
<dbReference type="InterPro" id="IPR011577">
    <property type="entry name" value="Cyt_b561_bac/Ni-Hgenase"/>
</dbReference>
<reference evidence="8 9" key="1">
    <citation type="submission" date="2019-12" db="EMBL/GenBank/DDBJ databases">
        <authorList>
            <person name="Feng G."/>
            <person name="Zhu H."/>
        </authorList>
    </citation>
    <scope>NUCLEOTIDE SEQUENCE [LARGE SCALE GENOMIC DNA]</scope>
    <source>
        <strain evidence="8 9">FGD1</strain>
    </source>
</reference>
<sequence length="286" mass="31611">MATAAEHAINAPLAPGSGSPGIYRHRLATRLWHWSNVVVLIIMLMSGLMIFNAHPRLYWGEYGANSDYAWLEIGPTATGGHLVVAGLDIPTTGILGQWTDANGNQQTRAFPYWATIPSGYNLAGARRWHLSFAWAFAILTIGYLIISAANRHIRRDLLPKKSELAPAHLWQDVKDHLRLRFHPTDGTAHYNILQKLTYGLVLFVLLPGVLLTGLTMSPAFNAAWPWMLDLFGGRQSARSLHFICAAGLVGFILVHLLLVMLAGPINEIRSMITGWLHVRKVEEGSA</sequence>
<evidence type="ECO:0000313" key="9">
    <source>
        <dbReference type="Proteomes" id="UP000465810"/>
    </source>
</evidence>
<dbReference type="Gene3D" id="1.20.950.20">
    <property type="entry name" value="Transmembrane di-heme cytochromes, Chain C"/>
    <property type="match status" value="1"/>
</dbReference>
<comment type="subcellular location">
    <subcellularLocation>
        <location evidence="1">Cell membrane</location>
        <topology evidence="1">Multi-pass membrane protein</topology>
    </subcellularLocation>
</comment>
<dbReference type="InterPro" id="IPR051542">
    <property type="entry name" value="Hydrogenase_cytochrome"/>
</dbReference>
<keyword evidence="4 6" id="KW-1133">Transmembrane helix</keyword>
<dbReference type="GO" id="GO:0022904">
    <property type="term" value="P:respiratory electron transport chain"/>
    <property type="evidence" value="ECO:0007669"/>
    <property type="project" value="InterPro"/>
</dbReference>
<evidence type="ECO:0000256" key="6">
    <source>
        <dbReference type="SAM" id="Phobius"/>
    </source>
</evidence>
<organism evidence="8 9">
    <name type="scientific">Novosphingobium silvae</name>
    <dbReference type="NCBI Taxonomy" id="2692619"/>
    <lineage>
        <taxon>Bacteria</taxon>
        <taxon>Pseudomonadati</taxon>
        <taxon>Pseudomonadota</taxon>
        <taxon>Alphaproteobacteria</taxon>
        <taxon>Sphingomonadales</taxon>
        <taxon>Sphingomonadaceae</taxon>
        <taxon>Novosphingobium</taxon>
    </lineage>
</organism>
<dbReference type="PANTHER" id="PTHR30485">
    <property type="entry name" value="NI/FE-HYDROGENASE 1 B-TYPE CYTOCHROME SUBUNIT"/>
    <property type="match status" value="1"/>
</dbReference>
<dbReference type="RefSeq" id="WP_160987290.1">
    <property type="nucleotide sequence ID" value="NZ_WVTD01000023.1"/>
</dbReference>
<keyword evidence="9" id="KW-1185">Reference proteome</keyword>
<keyword evidence="3 6" id="KW-0812">Transmembrane</keyword>
<dbReference type="GO" id="GO:0009055">
    <property type="term" value="F:electron transfer activity"/>
    <property type="evidence" value="ECO:0007669"/>
    <property type="project" value="InterPro"/>
</dbReference>
<accession>A0A7X4GKI9</accession>
<keyword evidence="2" id="KW-1003">Cell membrane</keyword>
<feature type="transmembrane region" description="Helical" evidence="6">
    <location>
        <begin position="31"/>
        <end position="51"/>
    </location>
</feature>
<evidence type="ECO:0000256" key="3">
    <source>
        <dbReference type="ARBA" id="ARBA00022692"/>
    </source>
</evidence>
<dbReference type="EMBL" id="WVTD01000023">
    <property type="protein sequence ID" value="MYL99950.1"/>
    <property type="molecule type" value="Genomic_DNA"/>
</dbReference>